<accession>A0A285NSG2</accession>
<feature type="domain" description="Multidrug resistance protein MdtA-like C-terminal permuted SH3" evidence="8">
    <location>
        <begin position="302"/>
        <end position="362"/>
    </location>
</feature>
<gene>
    <name evidence="9" type="ORF">SAMN06265353_0442</name>
</gene>
<feature type="domain" description="Multidrug resistance protein MdtA-like alpha-helical hairpin" evidence="5">
    <location>
        <begin position="123"/>
        <end position="180"/>
    </location>
</feature>
<sequence>MRRYLKYIGFLVVISLVVLWLAGVFTHKEKSGQVEREQKLISGLKIGKAEKVQEVFVGYVGNVVADNTAEISTRVAGRITSVRVKEGQMVKRGQVLLTIDASDILAQANAVGEQVKQAEYAYRSALANYEAVKKTYERYQSLLKENAITQQEFDQIKAQYESAKAQLEQAKAGISAAQFQKKAVLSALEYTTIRAPFDGYVSQKRVDVGDLATPGTPLLIVEKPPYKLEVNLPEKYMSRVRIGDTYDVYVEALNKTVQGRVSEVSPSVDPATRTFRVKLTLSDNNLKSGMYAKLLMPESLSAVLVPESAILRRFDFTGVWVVKPDKTLELRFVKLGEKRGNMVEVLSGLSGGEDIVIEGVERACDGCKVGG</sequence>
<dbReference type="Proteomes" id="UP000218627">
    <property type="component" value="Unassembled WGS sequence"/>
</dbReference>
<dbReference type="NCBIfam" id="TIGR01730">
    <property type="entry name" value="RND_mfp"/>
    <property type="match status" value="1"/>
</dbReference>
<dbReference type="Gene3D" id="2.40.50.100">
    <property type="match status" value="1"/>
</dbReference>
<dbReference type="GO" id="GO:0015562">
    <property type="term" value="F:efflux transmembrane transporter activity"/>
    <property type="evidence" value="ECO:0007669"/>
    <property type="project" value="TreeGrafter"/>
</dbReference>
<dbReference type="Pfam" id="PF25876">
    <property type="entry name" value="HH_MFP_RND"/>
    <property type="match status" value="1"/>
</dbReference>
<dbReference type="InterPro" id="IPR058627">
    <property type="entry name" value="MdtA-like_C"/>
</dbReference>
<evidence type="ECO:0000313" key="10">
    <source>
        <dbReference type="Proteomes" id="UP000218627"/>
    </source>
</evidence>
<evidence type="ECO:0000313" key="9">
    <source>
        <dbReference type="EMBL" id="SNZ12128.1"/>
    </source>
</evidence>
<dbReference type="Gene3D" id="2.40.420.20">
    <property type="match status" value="1"/>
</dbReference>
<reference evidence="10" key="1">
    <citation type="submission" date="2017-09" db="EMBL/GenBank/DDBJ databases">
        <authorList>
            <person name="Varghese N."/>
            <person name="Submissions S."/>
        </authorList>
    </citation>
    <scope>NUCLEOTIDE SEQUENCE [LARGE SCALE GENOMIC DNA]</scope>
    <source>
        <strain evidence="10">DSM 2913</strain>
    </source>
</reference>
<protein>
    <submittedName>
        <fullName evidence="9">RND family efflux transporter, MFP subunit</fullName>
    </submittedName>
</protein>
<keyword evidence="10" id="KW-1185">Reference proteome</keyword>
<dbReference type="RefSeq" id="WP_096600614.1">
    <property type="nucleotide sequence ID" value="NZ_OBEN01000001.1"/>
</dbReference>
<dbReference type="AlphaFoldDB" id="A0A285NSG2"/>
<dbReference type="Pfam" id="PF25917">
    <property type="entry name" value="BSH_RND"/>
    <property type="match status" value="1"/>
</dbReference>
<evidence type="ECO:0000256" key="4">
    <source>
        <dbReference type="SAM" id="Coils"/>
    </source>
</evidence>
<feature type="domain" description="CusB-like beta-barrel" evidence="7">
    <location>
        <begin position="228"/>
        <end position="294"/>
    </location>
</feature>
<dbReference type="InterPro" id="IPR058792">
    <property type="entry name" value="Beta-barrel_RND_2"/>
</dbReference>
<dbReference type="InterPro" id="IPR058625">
    <property type="entry name" value="MdtA-like_BSH"/>
</dbReference>
<dbReference type="PANTHER" id="PTHR30469">
    <property type="entry name" value="MULTIDRUG RESISTANCE PROTEIN MDTA"/>
    <property type="match status" value="1"/>
</dbReference>
<proteinExistence type="inferred from homology"/>
<evidence type="ECO:0000256" key="3">
    <source>
        <dbReference type="ARBA" id="ARBA00022448"/>
    </source>
</evidence>
<feature type="coiled-coil region" evidence="4">
    <location>
        <begin position="139"/>
        <end position="173"/>
    </location>
</feature>
<feature type="domain" description="Multidrug resistance protein MdtA-like barrel-sandwich hybrid" evidence="6">
    <location>
        <begin position="67"/>
        <end position="220"/>
    </location>
</feature>
<evidence type="ECO:0000259" key="7">
    <source>
        <dbReference type="Pfam" id="PF25954"/>
    </source>
</evidence>
<dbReference type="PANTHER" id="PTHR30469:SF15">
    <property type="entry name" value="HLYD FAMILY OF SECRETION PROTEINS"/>
    <property type="match status" value="1"/>
</dbReference>
<evidence type="ECO:0000259" key="6">
    <source>
        <dbReference type="Pfam" id="PF25917"/>
    </source>
</evidence>
<dbReference type="EMBL" id="OBEN01000001">
    <property type="protein sequence ID" value="SNZ12128.1"/>
    <property type="molecule type" value="Genomic_DNA"/>
</dbReference>
<dbReference type="GO" id="GO:1990281">
    <property type="term" value="C:efflux pump complex"/>
    <property type="evidence" value="ECO:0007669"/>
    <property type="project" value="TreeGrafter"/>
</dbReference>
<keyword evidence="3" id="KW-0813">Transport</keyword>
<evidence type="ECO:0000259" key="8">
    <source>
        <dbReference type="Pfam" id="PF25967"/>
    </source>
</evidence>
<organism evidence="9 10">
    <name type="scientific">Hydrogenobacter hydrogenophilus</name>
    <dbReference type="NCBI Taxonomy" id="35835"/>
    <lineage>
        <taxon>Bacteria</taxon>
        <taxon>Pseudomonadati</taxon>
        <taxon>Aquificota</taxon>
        <taxon>Aquificia</taxon>
        <taxon>Aquificales</taxon>
        <taxon>Aquificaceae</taxon>
        <taxon>Hydrogenobacter</taxon>
    </lineage>
</organism>
<evidence type="ECO:0000256" key="1">
    <source>
        <dbReference type="ARBA" id="ARBA00004196"/>
    </source>
</evidence>
<keyword evidence="4" id="KW-0175">Coiled coil</keyword>
<dbReference type="OrthoDB" id="9777308at2"/>
<comment type="subcellular location">
    <subcellularLocation>
        <location evidence="1">Cell envelope</location>
    </subcellularLocation>
</comment>
<dbReference type="Pfam" id="PF25967">
    <property type="entry name" value="RND-MFP_C"/>
    <property type="match status" value="1"/>
</dbReference>
<dbReference type="SUPFAM" id="SSF111369">
    <property type="entry name" value="HlyD-like secretion proteins"/>
    <property type="match status" value="1"/>
</dbReference>
<dbReference type="Pfam" id="PF25954">
    <property type="entry name" value="Beta-barrel_RND_2"/>
    <property type="match status" value="1"/>
</dbReference>
<evidence type="ECO:0000259" key="5">
    <source>
        <dbReference type="Pfam" id="PF25876"/>
    </source>
</evidence>
<name>A0A285NSG2_9AQUI</name>
<dbReference type="InterPro" id="IPR058624">
    <property type="entry name" value="MdtA-like_HH"/>
</dbReference>
<evidence type="ECO:0000256" key="2">
    <source>
        <dbReference type="ARBA" id="ARBA00009477"/>
    </source>
</evidence>
<dbReference type="Gene3D" id="2.40.30.170">
    <property type="match status" value="1"/>
</dbReference>
<dbReference type="InterPro" id="IPR006143">
    <property type="entry name" value="RND_pump_MFP"/>
</dbReference>
<comment type="similarity">
    <text evidence="2">Belongs to the membrane fusion protein (MFP) (TC 8.A.1) family.</text>
</comment>
<dbReference type="Gene3D" id="1.10.287.470">
    <property type="entry name" value="Helix hairpin bin"/>
    <property type="match status" value="1"/>
</dbReference>